<sequence length="119" mass="13012">MASRRCAAGSRSGRPTRPARGGEVNRRSGLLKLRWPHGRHRGGARRAARPWCPDAAIQSVLMLRLVFHLALRQSDGFVTGVLRLLGQARRVPDCRLQGGAAAASPSGSPRRFRTACCFR</sequence>
<feature type="region of interest" description="Disordered" evidence="1">
    <location>
        <begin position="1"/>
        <end position="28"/>
    </location>
</feature>
<evidence type="ECO:0000259" key="2">
    <source>
        <dbReference type="Pfam" id="PF13737"/>
    </source>
</evidence>
<proteinExistence type="predicted"/>
<protein>
    <recommendedName>
        <fullName evidence="2">Transposase DDE domain-containing protein</fullName>
    </recommendedName>
</protein>
<dbReference type="OrthoDB" id="8451553at2"/>
<dbReference type="InterPro" id="IPR025668">
    <property type="entry name" value="Tnp_DDE_dom"/>
</dbReference>
<gene>
    <name evidence="3" type="ORF">E2C06_15115</name>
</gene>
<organism evidence="3 4">
    <name type="scientific">Dankookia rubra</name>
    <dbReference type="NCBI Taxonomy" id="1442381"/>
    <lineage>
        <taxon>Bacteria</taxon>
        <taxon>Pseudomonadati</taxon>
        <taxon>Pseudomonadota</taxon>
        <taxon>Alphaproteobacteria</taxon>
        <taxon>Acetobacterales</taxon>
        <taxon>Roseomonadaceae</taxon>
        <taxon>Dankookia</taxon>
    </lineage>
</organism>
<evidence type="ECO:0000313" key="3">
    <source>
        <dbReference type="EMBL" id="TDH61870.1"/>
    </source>
</evidence>
<evidence type="ECO:0000256" key="1">
    <source>
        <dbReference type="SAM" id="MobiDB-lite"/>
    </source>
</evidence>
<evidence type="ECO:0000313" key="4">
    <source>
        <dbReference type="Proteomes" id="UP000295096"/>
    </source>
</evidence>
<reference evidence="3 4" key="1">
    <citation type="journal article" date="2016" name="J. Microbiol.">
        <title>Dankookia rubra gen. nov., sp. nov., an alphaproteobacterium isolated from sediment of a shallow stream.</title>
        <authorList>
            <person name="Kim W.H."/>
            <person name="Kim D.H."/>
            <person name="Kang K."/>
            <person name="Ahn T.Y."/>
        </authorList>
    </citation>
    <scope>NUCLEOTIDE SEQUENCE [LARGE SCALE GENOMIC DNA]</scope>
    <source>
        <strain evidence="3 4">JCM30602</strain>
    </source>
</reference>
<feature type="compositionally biased region" description="Low complexity" evidence="1">
    <location>
        <begin position="1"/>
        <end position="13"/>
    </location>
</feature>
<comment type="caution">
    <text evidence="3">The sequence shown here is derived from an EMBL/GenBank/DDBJ whole genome shotgun (WGS) entry which is preliminary data.</text>
</comment>
<accession>A0A4R5QF62</accession>
<dbReference type="Pfam" id="PF13737">
    <property type="entry name" value="DDE_Tnp_1_5"/>
    <property type="match status" value="1"/>
</dbReference>
<dbReference type="EMBL" id="SMSJ01000017">
    <property type="protein sequence ID" value="TDH61870.1"/>
    <property type="molecule type" value="Genomic_DNA"/>
</dbReference>
<name>A0A4R5QF62_9PROT</name>
<feature type="domain" description="Transposase DDE" evidence="2">
    <location>
        <begin position="50"/>
        <end position="93"/>
    </location>
</feature>
<dbReference type="AlphaFoldDB" id="A0A4R5QF62"/>
<keyword evidence="4" id="KW-1185">Reference proteome</keyword>
<dbReference type="Proteomes" id="UP000295096">
    <property type="component" value="Unassembled WGS sequence"/>
</dbReference>